<reference evidence="2 3" key="1">
    <citation type="submission" date="2020-12" db="EMBL/GenBank/DDBJ databases">
        <title>Chryseobacterium endoalhailicus sp. nov., isolated from seed of leguminous plant.</title>
        <authorList>
            <person name="Zhang X."/>
        </authorList>
    </citation>
    <scope>NUCLEOTIDE SEQUENCE [LARGE SCALE GENOMIC DNA]</scope>
    <source>
        <strain evidence="2 3">L7</strain>
    </source>
</reference>
<feature type="transmembrane region" description="Helical" evidence="1">
    <location>
        <begin position="43"/>
        <end position="68"/>
    </location>
</feature>
<dbReference type="EMBL" id="JAELVM010000001">
    <property type="protein sequence ID" value="MBL1219992.1"/>
    <property type="molecule type" value="Genomic_DNA"/>
</dbReference>
<feature type="transmembrane region" description="Helical" evidence="1">
    <location>
        <begin position="6"/>
        <end position="23"/>
    </location>
</feature>
<evidence type="ECO:0000256" key="1">
    <source>
        <dbReference type="SAM" id="Phobius"/>
    </source>
</evidence>
<comment type="caution">
    <text evidence="2">The sequence shown here is derived from an EMBL/GenBank/DDBJ whole genome shotgun (WGS) entry which is preliminary data.</text>
</comment>
<accession>A0ABS1QCH6</accession>
<proteinExistence type="predicted"/>
<dbReference type="RefSeq" id="WP_202089328.1">
    <property type="nucleotide sequence ID" value="NZ_JAELVM010000001.1"/>
</dbReference>
<organism evidence="2 3">
    <name type="scientific">Chryseobacterium endalhagicum</name>
    <dbReference type="NCBI Taxonomy" id="2797638"/>
    <lineage>
        <taxon>Bacteria</taxon>
        <taxon>Pseudomonadati</taxon>
        <taxon>Bacteroidota</taxon>
        <taxon>Flavobacteriia</taxon>
        <taxon>Flavobacteriales</taxon>
        <taxon>Weeksellaceae</taxon>
        <taxon>Chryseobacterium group</taxon>
        <taxon>Chryseobacterium</taxon>
    </lineage>
</organism>
<evidence type="ECO:0000313" key="3">
    <source>
        <dbReference type="Proteomes" id="UP000661696"/>
    </source>
</evidence>
<keyword evidence="1" id="KW-0472">Membrane</keyword>
<evidence type="ECO:0008006" key="4">
    <source>
        <dbReference type="Google" id="ProtNLM"/>
    </source>
</evidence>
<protein>
    <recommendedName>
        <fullName evidence="4">DUF3592 domain-containing protein</fullName>
    </recommendedName>
</protein>
<keyword evidence="3" id="KW-1185">Reference proteome</keyword>
<keyword evidence="1" id="KW-1133">Transmembrane helix</keyword>
<dbReference type="Proteomes" id="UP000661696">
    <property type="component" value="Unassembled WGS sequence"/>
</dbReference>
<gene>
    <name evidence="2" type="ORF">JET18_04030</name>
</gene>
<name>A0ABS1QCH6_9FLAO</name>
<feature type="transmembrane region" description="Helical" evidence="1">
    <location>
        <begin position="159"/>
        <end position="182"/>
    </location>
</feature>
<sequence length="217" mass="25077">MTYFGYFVLAVVLFSCYIAYRIFDKILKKKGSEKGEKNLPEKIFVLFFVFLLVASINVLTMVLSYTFFWEKGYRTLSETKYEAVVIGYKKETTKTQNFRNSTYDSKFIYFPKVKYTNSEGKEIIKTVDMTSNHPPAPGQYIKITDRTSRESANAVELNWIVFIFGGIFTGIAAFFALLISSYITECTLKKRITLSLYGAFILCLLNISCVMLIWFKQ</sequence>
<evidence type="ECO:0000313" key="2">
    <source>
        <dbReference type="EMBL" id="MBL1219992.1"/>
    </source>
</evidence>
<feature type="transmembrane region" description="Helical" evidence="1">
    <location>
        <begin position="194"/>
        <end position="215"/>
    </location>
</feature>
<keyword evidence="1" id="KW-0812">Transmembrane</keyword>